<dbReference type="PANTHER" id="PTHR43546:SF8">
    <property type="entry name" value="METALLO-BETA-LACTAMASE DOMAIN-CONTAINING PROTEIN"/>
    <property type="match status" value="1"/>
</dbReference>
<dbReference type="InterPro" id="IPR036866">
    <property type="entry name" value="RibonucZ/Hydroxyglut_hydro"/>
</dbReference>
<dbReference type="Pfam" id="PF00753">
    <property type="entry name" value="Lactamase_B"/>
    <property type="match status" value="1"/>
</dbReference>
<dbReference type="InterPro" id="IPR050114">
    <property type="entry name" value="UPF0173_UPF0282_UlaG_hydrolase"/>
</dbReference>
<dbReference type="InterPro" id="IPR001279">
    <property type="entry name" value="Metallo-B-lactamas"/>
</dbReference>
<dbReference type="PANTHER" id="PTHR43546">
    <property type="entry name" value="UPF0173 METAL-DEPENDENT HYDROLASE MJ1163-RELATED"/>
    <property type="match status" value="1"/>
</dbReference>
<reference evidence="2 3" key="1">
    <citation type="submission" date="2019-04" db="EMBL/GenBank/DDBJ databases">
        <title>Aspergillus burnettii sp. nov., novel species from soil in southeast Queensland.</title>
        <authorList>
            <person name="Gilchrist C.L.M."/>
            <person name="Pitt J.I."/>
            <person name="Lange L."/>
            <person name="Lacey H.J."/>
            <person name="Vuong D."/>
            <person name="Midgley D.J."/>
            <person name="Greenfield P."/>
            <person name="Bradbury M."/>
            <person name="Lacey E."/>
            <person name="Busk P.K."/>
            <person name="Pilgaard B."/>
            <person name="Chooi Y.H."/>
            <person name="Piggott A.M."/>
        </authorList>
    </citation>
    <scope>NUCLEOTIDE SEQUENCE [LARGE SCALE GENOMIC DNA]</scope>
    <source>
        <strain evidence="2 3">FRR 5400</strain>
    </source>
</reference>
<dbReference type="AlphaFoldDB" id="A0A8H5ZYB0"/>
<name>A0A8H5ZYB0_PETAA</name>
<sequence length="348" mass="38340">MARPLAEEHATLEWFGATTFRLKARGLTLFLDTWLDKPSCLHSALAIDDVVEADYIFISHAHFDHLPGADRLALKTGAVVVGNYEAVNVLRRAGVPEAQLLPVSGGERIPLFTRGVRDRAVRNECKLLAGPPGAPKQPDPSLAVCSVQVWPSLHCLMPGSHTEIPDVMDTGRNFSGAAHPYLCTIDLNIGMRYGLLKVGERVPPQRRDHRLQSFIDYVTDGPQNAFSAYDGGQLMYNFLIDGRAILWNAHLGAYEGIMRGLDPKPDVAILGIAGRGNLNGRPFDGSAAQFALNEVRWLDEPRSVIWCLHDESPIKPYRTDTGAATTMVERNTVSRLVHLTQGAIFRLF</sequence>
<feature type="domain" description="Metallo-beta-lactamase" evidence="1">
    <location>
        <begin position="54"/>
        <end position="103"/>
    </location>
</feature>
<comment type="caution">
    <text evidence="2">The sequence shown here is derived from an EMBL/GenBank/DDBJ whole genome shotgun (WGS) entry which is preliminary data.</text>
</comment>
<dbReference type="SUPFAM" id="SSF56281">
    <property type="entry name" value="Metallo-hydrolase/oxidoreductase"/>
    <property type="match status" value="1"/>
</dbReference>
<dbReference type="EMBL" id="SPNV01000174">
    <property type="protein sequence ID" value="KAF5859193.1"/>
    <property type="molecule type" value="Genomic_DNA"/>
</dbReference>
<dbReference type="Gene3D" id="3.60.15.10">
    <property type="entry name" value="Ribonuclease Z/Hydroxyacylglutathione hydrolase-like"/>
    <property type="match status" value="1"/>
</dbReference>
<proteinExistence type="predicted"/>
<gene>
    <name evidence="2" type="ORF">ETB97_003206</name>
</gene>
<evidence type="ECO:0000259" key="1">
    <source>
        <dbReference type="Pfam" id="PF00753"/>
    </source>
</evidence>
<accession>A0A8H5ZYB0</accession>
<keyword evidence="3" id="KW-1185">Reference proteome</keyword>
<protein>
    <recommendedName>
        <fullName evidence="1">Metallo-beta-lactamase domain-containing protein</fullName>
    </recommendedName>
</protein>
<evidence type="ECO:0000313" key="2">
    <source>
        <dbReference type="EMBL" id="KAF5859193.1"/>
    </source>
</evidence>
<dbReference type="Proteomes" id="UP000541154">
    <property type="component" value="Unassembled WGS sequence"/>
</dbReference>
<organism evidence="2 3">
    <name type="scientific">Petromyces alliaceus</name>
    <name type="common">Aspergillus alliaceus</name>
    <dbReference type="NCBI Taxonomy" id="209559"/>
    <lineage>
        <taxon>Eukaryota</taxon>
        <taxon>Fungi</taxon>
        <taxon>Dikarya</taxon>
        <taxon>Ascomycota</taxon>
        <taxon>Pezizomycotina</taxon>
        <taxon>Eurotiomycetes</taxon>
        <taxon>Eurotiomycetidae</taxon>
        <taxon>Eurotiales</taxon>
        <taxon>Aspergillaceae</taxon>
        <taxon>Aspergillus</taxon>
        <taxon>Aspergillus subgen. Circumdati</taxon>
    </lineage>
</organism>
<evidence type="ECO:0000313" key="3">
    <source>
        <dbReference type="Proteomes" id="UP000541154"/>
    </source>
</evidence>